<evidence type="ECO:0000259" key="2">
    <source>
        <dbReference type="PROSITE" id="PS50994"/>
    </source>
</evidence>
<gene>
    <name evidence="3" type="ORF">ACFFP0_24165</name>
</gene>
<evidence type="ECO:0000313" key="4">
    <source>
        <dbReference type="Proteomes" id="UP001589692"/>
    </source>
</evidence>
<sequence>MNIHKHARMTVRGRVLLVQRIVVEGWRVEVAASASGISIRTAYKWLSRFRAGGEASLHDRSSAPTRRPHATPPDRIGAIEALRRQRLSGPVISRRLSLPRSTVGAILRRIGLGRLSSLDLRSPVLRYERQHPGELIHVDIKKLGRIDGIGHRITGNRTGQSSRRGTGWECLHVAIDDASRLAYTEVLPDEKKQTTCGFARRAVAWFGRNGIVIQRLMSDNGSAYKSYDFRNLLAELGIRHIRTRPYTPRTNGKAERFIQTSLREWAYAAPYSSSRERTTRMSAFIDNYNLNRPHSALKGFAPFQRLNNLLGNDS</sequence>
<evidence type="ECO:0000313" key="3">
    <source>
        <dbReference type="EMBL" id="MFB9951955.1"/>
    </source>
</evidence>
<protein>
    <submittedName>
        <fullName evidence="3">IS481 family transposase</fullName>
    </submittedName>
</protein>
<keyword evidence="4" id="KW-1185">Reference proteome</keyword>
<feature type="region of interest" description="Disordered" evidence="1">
    <location>
        <begin position="56"/>
        <end position="75"/>
    </location>
</feature>
<dbReference type="NCBIfam" id="NF033577">
    <property type="entry name" value="transpos_IS481"/>
    <property type="match status" value="1"/>
</dbReference>
<feature type="domain" description="Integrase catalytic" evidence="2">
    <location>
        <begin position="128"/>
        <end position="310"/>
    </location>
</feature>
<dbReference type="Pfam" id="PF00665">
    <property type="entry name" value="rve"/>
    <property type="match status" value="1"/>
</dbReference>
<dbReference type="SUPFAM" id="SSF53098">
    <property type="entry name" value="Ribonuclease H-like"/>
    <property type="match status" value="1"/>
</dbReference>
<dbReference type="Pfam" id="PF13011">
    <property type="entry name" value="LZ_Tnp_IS481"/>
    <property type="match status" value="1"/>
</dbReference>
<dbReference type="SUPFAM" id="SSF46689">
    <property type="entry name" value="Homeodomain-like"/>
    <property type="match status" value="1"/>
</dbReference>
<reference evidence="3 4" key="1">
    <citation type="submission" date="2024-09" db="EMBL/GenBank/DDBJ databases">
        <authorList>
            <person name="Sun Q."/>
            <person name="Mori K."/>
        </authorList>
    </citation>
    <scope>NUCLEOTIDE SEQUENCE [LARGE SCALE GENOMIC DNA]</scope>
    <source>
        <strain evidence="3 4">TBRC 4938</strain>
    </source>
</reference>
<dbReference type="PANTHER" id="PTHR35004">
    <property type="entry name" value="TRANSPOSASE RV3428C-RELATED"/>
    <property type="match status" value="1"/>
</dbReference>
<dbReference type="InterPro" id="IPR009057">
    <property type="entry name" value="Homeodomain-like_sf"/>
</dbReference>
<comment type="caution">
    <text evidence="3">The sequence shown here is derived from an EMBL/GenBank/DDBJ whole genome shotgun (WGS) entry which is preliminary data.</text>
</comment>
<dbReference type="EMBL" id="JBHMAA010000031">
    <property type="protein sequence ID" value="MFB9951955.1"/>
    <property type="molecule type" value="Genomic_DNA"/>
</dbReference>
<dbReference type="Gene3D" id="3.30.420.10">
    <property type="entry name" value="Ribonuclease H-like superfamily/Ribonuclease H"/>
    <property type="match status" value="1"/>
</dbReference>
<dbReference type="InterPro" id="IPR001584">
    <property type="entry name" value="Integrase_cat-core"/>
</dbReference>
<dbReference type="Proteomes" id="UP001589692">
    <property type="component" value="Unassembled WGS sequence"/>
</dbReference>
<proteinExistence type="predicted"/>
<dbReference type="PROSITE" id="PS50994">
    <property type="entry name" value="INTEGRASE"/>
    <property type="match status" value="1"/>
</dbReference>
<organism evidence="3 4">
    <name type="scientific">Rhizobium puerariae</name>
    <dbReference type="NCBI Taxonomy" id="1585791"/>
    <lineage>
        <taxon>Bacteria</taxon>
        <taxon>Pseudomonadati</taxon>
        <taxon>Pseudomonadota</taxon>
        <taxon>Alphaproteobacteria</taxon>
        <taxon>Hyphomicrobiales</taxon>
        <taxon>Rhizobiaceae</taxon>
        <taxon>Rhizobium/Agrobacterium group</taxon>
        <taxon>Rhizobium</taxon>
    </lineage>
</organism>
<dbReference type="InterPro" id="IPR036397">
    <property type="entry name" value="RNaseH_sf"/>
</dbReference>
<accession>A0ABV6ARM7</accession>
<dbReference type="InterPro" id="IPR047656">
    <property type="entry name" value="IS481-like_transpos"/>
</dbReference>
<dbReference type="InterPro" id="IPR024967">
    <property type="entry name" value="DNA-bd_IS481-type"/>
</dbReference>
<dbReference type="InterPro" id="IPR012337">
    <property type="entry name" value="RNaseH-like_sf"/>
</dbReference>
<dbReference type="RefSeq" id="WP_377264773.1">
    <property type="nucleotide sequence ID" value="NZ_JBHMAA010000031.1"/>
</dbReference>
<name>A0ABV6ARM7_9HYPH</name>
<dbReference type="PANTHER" id="PTHR35004:SF6">
    <property type="entry name" value="TRANSPOSASE"/>
    <property type="match status" value="1"/>
</dbReference>
<evidence type="ECO:0000256" key="1">
    <source>
        <dbReference type="SAM" id="MobiDB-lite"/>
    </source>
</evidence>